<evidence type="ECO:0000256" key="1">
    <source>
        <dbReference type="ARBA" id="ARBA00005054"/>
    </source>
</evidence>
<protein>
    <recommendedName>
        <fullName evidence="2">phosphoribosylglycinamide formyltransferase 1</fullName>
        <ecNumber evidence="2">2.1.2.2</ecNumber>
    </recommendedName>
    <alternativeName>
        <fullName evidence="7">5'-phosphoribosylglycinamide transformylase</fullName>
    </alternativeName>
    <alternativeName>
        <fullName evidence="6">GAR transformylase</fullName>
    </alternativeName>
</protein>
<organism evidence="10">
    <name type="scientific">marine sediment metagenome</name>
    <dbReference type="NCBI Taxonomy" id="412755"/>
    <lineage>
        <taxon>unclassified sequences</taxon>
        <taxon>metagenomes</taxon>
        <taxon>ecological metagenomes</taxon>
    </lineage>
</organism>
<sequence length="113" mass="12593">MRIIKKPLLDAFAGRIINIHPALLPSFPGLNVQKKALEWGVKFSGCTVHFVDDTVDGGPIIVQAAVPVLDDDTPEKLAERILKEEWRIYTEAINLVLSGKYKIDGRRVIRTDG</sequence>
<feature type="domain" description="Formyl transferase N-terminal" evidence="9">
    <location>
        <begin position="1"/>
        <end position="93"/>
    </location>
</feature>
<dbReference type="GO" id="GO:0005829">
    <property type="term" value="C:cytosol"/>
    <property type="evidence" value="ECO:0007669"/>
    <property type="project" value="TreeGrafter"/>
</dbReference>
<evidence type="ECO:0000256" key="5">
    <source>
        <dbReference type="ARBA" id="ARBA00038440"/>
    </source>
</evidence>
<dbReference type="InterPro" id="IPR002376">
    <property type="entry name" value="Formyl_transf_N"/>
</dbReference>
<gene>
    <name evidence="10" type="ORF">S03H2_13131</name>
</gene>
<evidence type="ECO:0000256" key="2">
    <source>
        <dbReference type="ARBA" id="ARBA00012254"/>
    </source>
</evidence>
<evidence type="ECO:0000256" key="6">
    <source>
        <dbReference type="ARBA" id="ARBA00041324"/>
    </source>
</evidence>
<dbReference type="PANTHER" id="PTHR43369">
    <property type="entry name" value="PHOSPHORIBOSYLGLYCINAMIDE FORMYLTRANSFERASE"/>
    <property type="match status" value="1"/>
</dbReference>
<reference evidence="10" key="1">
    <citation type="journal article" date="2014" name="Front. Microbiol.">
        <title>High frequency of phylogenetically diverse reductive dehalogenase-homologous genes in deep subseafloor sedimentary metagenomes.</title>
        <authorList>
            <person name="Kawai M."/>
            <person name="Futagami T."/>
            <person name="Toyoda A."/>
            <person name="Takaki Y."/>
            <person name="Nishi S."/>
            <person name="Hori S."/>
            <person name="Arai W."/>
            <person name="Tsubouchi T."/>
            <person name="Morono Y."/>
            <person name="Uchiyama I."/>
            <person name="Ito T."/>
            <person name="Fujiyama A."/>
            <person name="Inagaki F."/>
            <person name="Takami H."/>
        </authorList>
    </citation>
    <scope>NUCLEOTIDE SEQUENCE</scope>
    <source>
        <strain evidence="10">Expedition CK06-06</strain>
    </source>
</reference>
<dbReference type="PANTHER" id="PTHR43369:SF2">
    <property type="entry name" value="PHOSPHORIBOSYLGLYCINAMIDE FORMYLTRANSFERASE"/>
    <property type="match status" value="1"/>
</dbReference>
<accession>X1GQD2</accession>
<dbReference type="GO" id="GO:0006189">
    <property type="term" value="P:'de novo' IMP biosynthetic process"/>
    <property type="evidence" value="ECO:0007669"/>
    <property type="project" value="TreeGrafter"/>
</dbReference>
<keyword evidence="4" id="KW-0658">Purine biosynthesis</keyword>
<dbReference type="EC" id="2.1.2.2" evidence="2"/>
<comment type="pathway">
    <text evidence="1">Purine metabolism; IMP biosynthesis via de novo pathway; N(2)-formyl-N(1)-(5-phospho-D-ribosyl)glycinamide from N(1)-(5-phospho-D-ribosyl)glycinamide (10-formyl THF route): step 1/1.</text>
</comment>
<dbReference type="InterPro" id="IPR001555">
    <property type="entry name" value="GART_AS"/>
</dbReference>
<comment type="similarity">
    <text evidence="5">Belongs to the GART family.</text>
</comment>
<evidence type="ECO:0000256" key="3">
    <source>
        <dbReference type="ARBA" id="ARBA00022679"/>
    </source>
</evidence>
<comment type="catalytic activity">
    <reaction evidence="8">
        <text>N(1)-(5-phospho-beta-D-ribosyl)glycinamide + (6R)-10-formyltetrahydrofolate = N(2)-formyl-N(1)-(5-phospho-beta-D-ribosyl)glycinamide + (6S)-5,6,7,8-tetrahydrofolate + H(+)</text>
        <dbReference type="Rhea" id="RHEA:15053"/>
        <dbReference type="ChEBI" id="CHEBI:15378"/>
        <dbReference type="ChEBI" id="CHEBI:57453"/>
        <dbReference type="ChEBI" id="CHEBI:143788"/>
        <dbReference type="ChEBI" id="CHEBI:147286"/>
        <dbReference type="ChEBI" id="CHEBI:195366"/>
        <dbReference type="EC" id="2.1.2.2"/>
    </reaction>
</comment>
<evidence type="ECO:0000259" key="9">
    <source>
        <dbReference type="Pfam" id="PF00551"/>
    </source>
</evidence>
<proteinExistence type="inferred from homology"/>
<dbReference type="AlphaFoldDB" id="X1GQD2"/>
<dbReference type="GO" id="GO:0004644">
    <property type="term" value="F:phosphoribosylglycinamide formyltransferase activity"/>
    <property type="evidence" value="ECO:0007669"/>
    <property type="project" value="UniProtKB-EC"/>
</dbReference>
<dbReference type="Pfam" id="PF00551">
    <property type="entry name" value="Formyl_trans_N"/>
    <property type="match status" value="1"/>
</dbReference>
<evidence type="ECO:0000256" key="8">
    <source>
        <dbReference type="ARBA" id="ARBA00047664"/>
    </source>
</evidence>
<evidence type="ECO:0000313" key="10">
    <source>
        <dbReference type="EMBL" id="GAH35218.1"/>
    </source>
</evidence>
<comment type="caution">
    <text evidence="10">The sequence shown here is derived from an EMBL/GenBank/DDBJ whole genome shotgun (WGS) entry which is preliminary data.</text>
</comment>
<keyword evidence="3" id="KW-0808">Transferase</keyword>
<name>X1GQD2_9ZZZZ</name>
<evidence type="ECO:0000256" key="4">
    <source>
        <dbReference type="ARBA" id="ARBA00022755"/>
    </source>
</evidence>
<dbReference type="SUPFAM" id="SSF53328">
    <property type="entry name" value="Formyltransferase"/>
    <property type="match status" value="1"/>
</dbReference>
<dbReference type="EMBL" id="BARU01006667">
    <property type="protein sequence ID" value="GAH35218.1"/>
    <property type="molecule type" value="Genomic_DNA"/>
</dbReference>
<dbReference type="InterPro" id="IPR036477">
    <property type="entry name" value="Formyl_transf_N_sf"/>
</dbReference>
<evidence type="ECO:0000256" key="7">
    <source>
        <dbReference type="ARBA" id="ARBA00041682"/>
    </source>
</evidence>
<dbReference type="Gene3D" id="3.40.50.170">
    <property type="entry name" value="Formyl transferase, N-terminal domain"/>
    <property type="match status" value="1"/>
</dbReference>
<dbReference type="PROSITE" id="PS00373">
    <property type="entry name" value="GART"/>
    <property type="match status" value="1"/>
</dbReference>